<evidence type="ECO:0000313" key="3">
    <source>
        <dbReference type="Proteomes" id="UP000053411"/>
    </source>
</evidence>
<evidence type="ECO:0000256" key="1">
    <source>
        <dbReference type="SAM" id="MobiDB-lite"/>
    </source>
</evidence>
<feature type="compositionally biased region" description="Polar residues" evidence="1">
    <location>
        <begin position="258"/>
        <end position="267"/>
    </location>
</feature>
<name>A0A0D2KBW4_9EURO</name>
<gene>
    <name evidence="2" type="ORF">Z520_00284</name>
</gene>
<dbReference type="VEuPathDB" id="FungiDB:Z520_00284"/>
<dbReference type="EMBL" id="KN848062">
    <property type="protein sequence ID" value="KIY03593.1"/>
    <property type="molecule type" value="Genomic_DNA"/>
</dbReference>
<dbReference type="GeneID" id="27706030"/>
<organism evidence="2 3">
    <name type="scientific">Fonsecaea multimorphosa CBS 102226</name>
    <dbReference type="NCBI Taxonomy" id="1442371"/>
    <lineage>
        <taxon>Eukaryota</taxon>
        <taxon>Fungi</taxon>
        <taxon>Dikarya</taxon>
        <taxon>Ascomycota</taxon>
        <taxon>Pezizomycotina</taxon>
        <taxon>Eurotiomycetes</taxon>
        <taxon>Chaetothyriomycetidae</taxon>
        <taxon>Chaetothyriales</taxon>
        <taxon>Herpotrichiellaceae</taxon>
        <taxon>Fonsecaea</taxon>
    </lineage>
</organism>
<dbReference type="OrthoDB" id="4158948at2759"/>
<feature type="region of interest" description="Disordered" evidence="1">
    <location>
        <begin position="23"/>
        <end position="56"/>
    </location>
</feature>
<sequence>MRKHVLQGVLRKISLPLRYFLRNKPGSTQKEPSAGSTEDVEIPTANPALQPTPDLQPTPALQPASDLAPYLERVFATQRRTMGRVKSYKVTIRQADPVPEQHAELIGSPKANESDVQINDGAAMRTESIMAEVTYEQTPSKSAEDGHLSQTAVESGTVARAQVPSWRQVATDDKLNGPGPEIRDVDLPSRANHLEENNQQHAAVGKRQKYVRFDTTRNQTIVLETQQTPVRGSDRQSQIQVPALQQHRPVVFEIQQTTSKGSDQESGVQVPAPQQHRPVRRNRAGTNQSSDILAMVERMSYGPTYHYNPWYDYNPRYDMMDGGQTRQNSTHRRLSDLWTSVHIEFDRVKTPGAPMKPTNGLCAATEPPSTTITDQAQGCKWLVQKASMHLGRIRQIKRLPKTHRANGVGLDNATCRLPCVVMAYLFSGFTEKGGLELMLGICSVISRSQRDCKQDPQHPYNKVEQPKHLIPIEPNGPNLGATPSKVCLERGRFSKPSWIDTSKIYYVPAGLLYEGRYSNARLSKGPWLKMREALFLGSLAEERARFERAFDLYQARHNRQRQNVVAATPVCQDWRAILWAPKKKRQVPGTHQ</sequence>
<dbReference type="RefSeq" id="XP_016637715.1">
    <property type="nucleotide sequence ID" value="XM_016770805.1"/>
</dbReference>
<protein>
    <submittedName>
        <fullName evidence="2">Uncharacterized protein</fullName>
    </submittedName>
</protein>
<keyword evidence="3" id="KW-1185">Reference proteome</keyword>
<dbReference type="Proteomes" id="UP000053411">
    <property type="component" value="Unassembled WGS sequence"/>
</dbReference>
<accession>A0A0D2KBW4</accession>
<feature type="compositionally biased region" description="Polar residues" evidence="1">
    <location>
        <begin position="25"/>
        <end position="36"/>
    </location>
</feature>
<feature type="compositionally biased region" description="Basic and acidic residues" evidence="1">
    <location>
        <begin position="170"/>
        <end position="179"/>
    </location>
</feature>
<proteinExistence type="predicted"/>
<dbReference type="AlphaFoldDB" id="A0A0D2KBW4"/>
<evidence type="ECO:0000313" key="2">
    <source>
        <dbReference type="EMBL" id="KIY03593.1"/>
    </source>
</evidence>
<feature type="region of interest" description="Disordered" evidence="1">
    <location>
        <begin position="258"/>
        <end position="286"/>
    </location>
</feature>
<feature type="region of interest" description="Disordered" evidence="1">
    <location>
        <begin position="154"/>
        <end position="179"/>
    </location>
</feature>
<reference evidence="2 3" key="1">
    <citation type="submission" date="2015-01" db="EMBL/GenBank/DDBJ databases">
        <title>The Genome Sequence of Fonsecaea multimorphosa CBS 102226.</title>
        <authorList>
            <consortium name="The Broad Institute Genomics Platform"/>
            <person name="Cuomo C."/>
            <person name="de Hoog S."/>
            <person name="Gorbushina A."/>
            <person name="Stielow B."/>
            <person name="Teixiera M."/>
            <person name="Abouelleil A."/>
            <person name="Chapman S.B."/>
            <person name="Priest M."/>
            <person name="Young S.K."/>
            <person name="Wortman J."/>
            <person name="Nusbaum C."/>
            <person name="Birren B."/>
        </authorList>
    </citation>
    <scope>NUCLEOTIDE SEQUENCE [LARGE SCALE GENOMIC DNA]</scope>
    <source>
        <strain evidence="2 3">CBS 102226</strain>
    </source>
</reference>